<name>A0A1S2YRA2_CICAR</name>
<evidence type="ECO:0000313" key="3">
    <source>
        <dbReference type="RefSeq" id="XP_004508675.1"/>
    </source>
</evidence>
<gene>
    <name evidence="3" type="primary">LOC101514397</name>
</gene>
<evidence type="ECO:0000256" key="1">
    <source>
        <dbReference type="SAM" id="Coils"/>
    </source>
</evidence>
<dbReference type="eggNOG" id="ENOG502QWTR">
    <property type="taxonomic scope" value="Eukaryota"/>
</dbReference>
<dbReference type="PANTHER" id="PTHR33476">
    <property type="entry name" value="EMB|CAB62613.1"/>
    <property type="match status" value="1"/>
</dbReference>
<dbReference type="RefSeq" id="XP_004508675.1">
    <property type="nucleotide sequence ID" value="XM_004508618.3"/>
</dbReference>
<sequence length="395" mass="44750">MDLWIVAAFAGAGCLAKYFTRLSKIASNYLSCEGSSFKNQALKDEIGNHVSSLDRIRALDVCNNKGLRCLRDCNESDAFSYASNFNRIEDGDHQSTQHDTTFLFSLGISFGIITSILANRREMGKLRELLKQTENLVQDLQVELEMKDSMTVKELCSENYGLQDTCAHSFCDNKELNVLPPENHTENCPIIGCKDSYEEENSESMRKIEAELEVELERLGLNMNESSPERTLPELLELGPDFVADFSRDELQADTINRKDFIRPKLNVDASETMISPRNYVVSSHELSLRLHEVIQYRLEERVHELEVALQNSHKKLHLMESEEESCSQKYSPSLGHVTMNLSCESLCACNDTYEELIKIDDLQGNSPLDMHNTAQNVDSVSYCGAKIPNLFHVQ</sequence>
<evidence type="ECO:0000313" key="2">
    <source>
        <dbReference type="Proteomes" id="UP000087171"/>
    </source>
</evidence>
<dbReference type="GeneID" id="101514397"/>
<dbReference type="PaxDb" id="3827-XP_004508675.1"/>
<dbReference type="PANTHER" id="PTHR33476:SF7">
    <property type="entry name" value="EMB|CAB62613.1"/>
    <property type="match status" value="1"/>
</dbReference>
<organism evidence="2 3">
    <name type="scientific">Cicer arietinum</name>
    <name type="common">Chickpea</name>
    <name type="synonym">Garbanzo</name>
    <dbReference type="NCBI Taxonomy" id="3827"/>
    <lineage>
        <taxon>Eukaryota</taxon>
        <taxon>Viridiplantae</taxon>
        <taxon>Streptophyta</taxon>
        <taxon>Embryophyta</taxon>
        <taxon>Tracheophyta</taxon>
        <taxon>Spermatophyta</taxon>
        <taxon>Magnoliopsida</taxon>
        <taxon>eudicotyledons</taxon>
        <taxon>Gunneridae</taxon>
        <taxon>Pentapetalae</taxon>
        <taxon>rosids</taxon>
        <taxon>fabids</taxon>
        <taxon>Fabales</taxon>
        <taxon>Fabaceae</taxon>
        <taxon>Papilionoideae</taxon>
        <taxon>50 kb inversion clade</taxon>
        <taxon>NPAAA clade</taxon>
        <taxon>Hologalegina</taxon>
        <taxon>IRL clade</taxon>
        <taxon>Cicereae</taxon>
        <taxon>Cicer</taxon>
    </lineage>
</organism>
<protein>
    <submittedName>
        <fullName evidence="3">Uncharacterized protein LOC101514397</fullName>
    </submittedName>
</protein>
<dbReference type="KEGG" id="cam:101514397"/>
<proteinExistence type="predicted"/>
<keyword evidence="2" id="KW-1185">Reference proteome</keyword>
<dbReference type="STRING" id="3827.A0A1S2YRA2"/>
<dbReference type="OrthoDB" id="1701885at2759"/>
<keyword evidence="1" id="KW-0175">Coiled coil</keyword>
<reference evidence="2" key="1">
    <citation type="journal article" date="2013" name="Nat. Biotechnol.">
        <title>Draft genome sequence of chickpea (Cicer arietinum) provides a resource for trait improvement.</title>
        <authorList>
            <person name="Varshney R.K."/>
            <person name="Song C."/>
            <person name="Saxena R.K."/>
            <person name="Azam S."/>
            <person name="Yu S."/>
            <person name="Sharpe A.G."/>
            <person name="Cannon S."/>
            <person name="Baek J."/>
            <person name="Rosen B.D."/>
            <person name="Tar'an B."/>
            <person name="Millan T."/>
            <person name="Zhang X."/>
            <person name="Ramsay L.D."/>
            <person name="Iwata A."/>
            <person name="Wang Y."/>
            <person name="Nelson W."/>
            <person name="Farmer A.D."/>
            <person name="Gaur P.M."/>
            <person name="Soderlund C."/>
            <person name="Penmetsa R.V."/>
            <person name="Xu C."/>
            <person name="Bharti A.K."/>
            <person name="He W."/>
            <person name="Winter P."/>
            <person name="Zhao S."/>
            <person name="Hane J.K."/>
            <person name="Carrasquilla-Garcia N."/>
            <person name="Condie J.A."/>
            <person name="Upadhyaya H.D."/>
            <person name="Luo M.C."/>
            <person name="Thudi M."/>
            <person name="Gowda C.L."/>
            <person name="Singh N.P."/>
            <person name="Lichtenzveig J."/>
            <person name="Gali K.K."/>
            <person name="Rubio J."/>
            <person name="Nadarajan N."/>
            <person name="Dolezel J."/>
            <person name="Bansal K.C."/>
            <person name="Xu X."/>
            <person name="Edwards D."/>
            <person name="Zhang G."/>
            <person name="Kahl G."/>
            <person name="Gil J."/>
            <person name="Singh K.B."/>
            <person name="Datta S.K."/>
            <person name="Jackson S.A."/>
            <person name="Wang J."/>
            <person name="Cook D.R."/>
        </authorList>
    </citation>
    <scope>NUCLEOTIDE SEQUENCE [LARGE SCALE GENOMIC DNA]</scope>
    <source>
        <strain evidence="2">cv. CDC Frontier</strain>
    </source>
</reference>
<accession>A0A1S2YRA2</accession>
<dbReference type="Proteomes" id="UP000087171">
    <property type="component" value="Chromosome Ca7"/>
</dbReference>
<reference evidence="3" key="2">
    <citation type="submission" date="2025-08" db="UniProtKB">
        <authorList>
            <consortium name="RefSeq"/>
        </authorList>
    </citation>
    <scope>IDENTIFICATION</scope>
    <source>
        <tissue evidence="3">Etiolated seedlings</tissue>
    </source>
</reference>
<feature type="coiled-coil region" evidence="1">
    <location>
        <begin position="123"/>
        <end position="150"/>
    </location>
</feature>
<dbReference type="InterPro" id="IPR040348">
    <property type="entry name" value="POLAR-like"/>
</dbReference>
<dbReference type="GO" id="GO:0008356">
    <property type="term" value="P:asymmetric cell division"/>
    <property type="evidence" value="ECO:0007669"/>
    <property type="project" value="InterPro"/>
</dbReference>
<dbReference type="AlphaFoldDB" id="A0A1S2YRA2"/>